<evidence type="ECO:0000256" key="4">
    <source>
        <dbReference type="ARBA" id="ARBA00022801"/>
    </source>
</evidence>
<proteinExistence type="inferred from homology"/>
<dbReference type="GO" id="GO:0018738">
    <property type="term" value="F:S-formylglutathione hydrolase activity"/>
    <property type="evidence" value="ECO:0007669"/>
    <property type="project" value="UniProtKB-UniRule"/>
</dbReference>
<dbReference type="PANTHER" id="PTHR10061:SF0">
    <property type="entry name" value="S-FORMYLGLUTATHIONE HYDROLASE"/>
    <property type="match status" value="1"/>
</dbReference>
<evidence type="ECO:0000256" key="8">
    <source>
        <dbReference type="RuleBase" id="RU363068"/>
    </source>
</evidence>
<dbReference type="GO" id="GO:0052689">
    <property type="term" value="F:carboxylic ester hydrolase activity"/>
    <property type="evidence" value="ECO:0007669"/>
    <property type="project" value="UniProtKB-KW"/>
</dbReference>
<gene>
    <name evidence="9" type="primary">fghA</name>
    <name evidence="9" type="ORF">IQ266_20900</name>
</gene>
<dbReference type="Gene3D" id="3.40.50.1820">
    <property type="entry name" value="alpha/beta hydrolase"/>
    <property type="match status" value="1"/>
</dbReference>
<dbReference type="InterPro" id="IPR000801">
    <property type="entry name" value="Esterase-like"/>
</dbReference>
<comment type="caution">
    <text evidence="9">The sequence shown here is derived from an EMBL/GenBank/DDBJ whole genome shotgun (WGS) entry which is preliminary data.</text>
</comment>
<name>A0A928VR39_9CYAN</name>
<evidence type="ECO:0000256" key="5">
    <source>
        <dbReference type="ARBA" id="ARBA00047590"/>
    </source>
</evidence>
<dbReference type="PANTHER" id="PTHR10061">
    <property type="entry name" value="S-FORMYLGLUTATHIONE HYDROLASE"/>
    <property type="match status" value="1"/>
</dbReference>
<feature type="active site" description="Charge relay system" evidence="7">
    <location>
        <position position="256"/>
    </location>
</feature>
<dbReference type="GO" id="GO:0005829">
    <property type="term" value="C:cytosol"/>
    <property type="evidence" value="ECO:0007669"/>
    <property type="project" value="TreeGrafter"/>
</dbReference>
<comment type="similarity">
    <text evidence="1 8">Belongs to the esterase D family.</text>
</comment>
<dbReference type="EMBL" id="JADEXQ010000093">
    <property type="protein sequence ID" value="MBE9032202.1"/>
    <property type="molecule type" value="Genomic_DNA"/>
</dbReference>
<evidence type="ECO:0000256" key="1">
    <source>
        <dbReference type="ARBA" id="ARBA00005622"/>
    </source>
</evidence>
<keyword evidence="4 8" id="KW-0378">Hydrolase</keyword>
<dbReference type="AlphaFoldDB" id="A0A928VR39"/>
<evidence type="ECO:0000256" key="2">
    <source>
        <dbReference type="ARBA" id="ARBA00012479"/>
    </source>
</evidence>
<accession>A0A928VR39</accession>
<feature type="active site" description="Charge relay system" evidence="7">
    <location>
        <position position="147"/>
    </location>
</feature>
<dbReference type="SUPFAM" id="SSF53474">
    <property type="entry name" value="alpha/beta-Hydrolases"/>
    <property type="match status" value="1"/>
</dbReference>
<evidence type="ECO:0000313" key="10">
    <source>
        <dbReference type="Proteomes" id="UP000625316"/>
    </source>
</evidence>
<dbReference type="Pfam" id="PF00756">
    <property type="entry name" value="Esterase"/>
    <property type="match status" value="1"/>
</dbReference>
<dbReference type="NCBIfam" id="TIGR02821">
    <property type="entry name" value="fghA_ester_D"/>
    <property type="match status" value="1"/>
</dbReference>
<dbReference type="EC" id="3.1.2.12" evidence="2 6"/>
<evidence type="ECO:0000256" key="3">
    <source>
        <dbReference type="ARBA" id="ARBA00022487"/>
    </source>
</evidence>
<reference evidence="9" key="1">
    <citation type="submission" date="2020-10" db="EMBL/GenBank/DDBJ databases">
        <authorList>
            <person name="Castelo-Branco R."/>
            <person name="Eusebio N."/>
            <person name="Adriana R."/>
            <person name="Vieira A."/>
            <person name="Brugerolle De Fraissinette N."/>
            <person name="Rezende De Castro R."/>
            <person name="Schneider M.P."/>
            <person name="Vasconcelos V."/>
            <person name="Leao P.N."/>
        </authorList>
    </citation>
    <scope>NUCLEOTIDE SEQUENCE</scope>
    <source>
        <strain evidence="9">LEGE 11480</strain>
    </source>
</reference>
<dbReference type="InterPro" id="IPR014186">
    <property type="entry name" value="S-formylglutathione_hydrol"/>
</dbReference>
<comment type="catalytic activity">
    <reaction evidence="5 8">
        <text>S-formylglutathione + H2O = formate + glutathione + H(+)</text>
        <dbReference type="Rhea" id="RHEA:14961"/>
        <dbReference type="ChEBI" id="CHEBI:15377"/>
        <dbReference type="ChEBI" id="CHEBI:15378"/>
        <dbReference type="ChEBI" id="CHEBI:15740"/>
        <dbReference type="ChEBI" id="CHEBI:57688"/>
        <dbReference type="ChEBI" id="CHEBI:57925"/>
        <dbReference type="EC" id="3.1.2.12"/>
    </reaction>
</comment>
<dbReference type="Proteomes" id="UP000625316">
    <property type="component" value="Unassembled WGS sequence"/>
</dbReference>
<organism evidence="9 10">
    <name type="scientific">Romeriopsis navalis LEGE 11480</name>
    <dbReference type="NCBI Taxonomy" id="2777977"/>
    <lineage>
        <taxon>Bacteria</taxon>
        <taxon>Bacillati</taxon>
        <taxon>Cyanobacteriota</taxon>
        <taxon>Cyanophyceae</taxon>
        <taxon>Leptolyngbyales</taxon>
        <taxon>Leptolyngbyaceae</taxon>
        <taxon>Romeriopsis</taxon>
        <taxon>Romeriopsis navalis</taxon>
    </lineage>
</organism>
<protein>
    <recommendedName>
        <fullName evidence="2 6">S-formylglutathione hydrolase</fullName>
        <ecNumber evidence="2 6">3.1.2.12</ecNumber>
    </recommendedName>
</protein>
<dbReference type="RefSeq" id="WP_264327021.1">
    <property type="nucleotide sequence ID" value="NZ_JADEXQ010000093.1"/>
</dbReference>
<keyword evidence="10" id="KW-1185">Reference proteome</keyword>
<dbReference type="GO" id="GO:0046294">
    <property type="term" value="P:formaldehyde catabolic process"/>
    <property type="evidence" value="ECO:0007669"/>
    <property type="project" value="InterPro"/>
</dbReference>
<comment type="function">
    <text evidence="8">Serine hydrolase involved in the detoxification of formaldehyde.</text>
</comment>
<sequence length="278" mass="30872">MHQKSQQVCFDGTIALYTHTSDRCHCDMNFSIYLPPQAQSGPVPVLYFLSGLTCDETNFTTKSGVQQFAAQHGLAIVAPDTSPRGTAVPDEAEAWDFGSGAGFYVDATQTPWNQHYNMYSYITQELPDLIAAHFPVNAHRQGIFGHSMGGHGALVCALRNPDKFHSVSAFAPIVAPSQCPWGEKAFTHYLGHDRATWKAYDATDLIQQSTFPTQILIDQGQADNFLTNQLKPELFEAACQRAGQDIDLRYRDGYDHSYYFIASFIAAHIHHHATILNT</sequence>
<dbReference type="FunFam" id="3.40.50.1820:FF:000002">
    <property type="entry name" value="S-formylglutathione hydrolase"/>
    <property type="match status" value="1"/>
</dbReference>
<keyword evidence="3 8" id="KW-0719">Serine esterase</keyword>
<feature type="active site" description="Charge relay system" evidence="7">
    <location>
        <position position="223"/>
    </location>
</feature>
<evidence type="ECO:0000256" key="6">
    <source>
        <dbReference type="NCBIfam" id="TIGR02821"/>
    </source>
</evidence>
<evidence type="ECO:0000313" key="9">
    <source>
        <dbReference type="EMBL" id="MBE9032202.1"/>
    </source>
</evidence>
<evidence type="ECO:0000256" key="7">
    <source>
        <dbReference type="PIRSR" id="PIRSR614186-1"/>
    </source>
</evidence>
<dbReference type="InterPro" id="IPR029058">
    <property type="entry name" value="AB_hydrolase_fold"/>
</dbReference>